<sequence length="52" mass="5686">MPLAQLAEPWPNMELVHLDTEVSRGPVLQTPVVVLCHFAGCLLSPPALLFSF</sequence>
<proteinExistence type="predicted"/>
<dbReference type="Ensembl" id="ENSANIT00000002223.1">
    <property type="protein sequence ID" value="ENSANIP00000002158.1"/>
    <property type="gene ID" value="ENSANIG00000001515.1"/>
</dbReference>
<accession>A0A8B9M4U3</accession>
<evidence type="ECO:0000313" key="1">
    <source>
        <dbReference type="Ensembl" id="ENSANIP00000002158.1"/>
    </source>
</evidence>
<name>A0A8B9M4U3_9AVES</name>
<protein>
    <submittedName>
        <fullName evidence="1">Uncharacterized protein</fullName>
    </submittedName>
</protein>
<organism evidence="1 2">
    <name type="scientific">Accipiter nisus</name>
    <name type="common">Eurasian sparrowhawk</name>
    <dbReference type="NCBI Taxonomy" id="211598"/>
    <lineage>
        <taxon>Eukaryota</taxon>
        <taxon>Metazoa</taxon>
        <taxon>Chordata</taxon>
        <taxon>Craniata</taxon>
        <taxon>Vertebrata</taxon>
        <taxon>Euteleostomi</taxon>
        <taxon>Archelosauria</taxon>
        <taxon>Archosauria</taxon>
        <taxon>Dinosauria</taxon>
        <taxon>Saurischia</taxon>
        <taxon>Theropoda</taxon>
        <taxon>Coelurosauria</taxon>
        <taxon>Aves</taxon>
        <taxon>Neognathae</taxon>
        <taxon>Neoaves</taxon>
        <taxon>Telluraves</taxon>
        <taxon>Accipitrimorphae</taxon>
        <taxon>Accipitriformes</taxon>
        <taxon>Accipitridae</taxon>
        <taxon>Accipitrinae</taxon>
        <taxon>Accipiter</taxon>
    </lineage>
</organism>
<reference evidence="1" key="2">
    <citation type="submission" date="2025-09" db="UniProtKB">
        <authorList>
            <consortium name="Ensembl"/>
        </authorList>
    </citation>
    <scope>IDENTIFICATION</scope>
</reference>
<dbReference type="Proteomes" id="UP000694541">
    <property type="component" value="Unplaced"/>
</dbReference>
<dbReference type="AlphaFoldDB" id="A0A8B9M4U3"/>
<evidence type="ECO:0000313" key="2">
    <source>
        <dbReference type="Proteomes" id="UP000694541"/>
    </source>
</evidence>
<reference evidence="1" key="1">
    <citation type="submission" date="2025-08" db="UniProtKB">
        <authorList>
            <consortium name="Ensembl"/>
        </authorList>
    </citation>
    <scope>IDENTIFICATION</scope>
</reference>
<keyword evidence="2" id="KW-1185">Reference proteome</keyword>